<gene>
    <name evidence="2" type="ORF">ILYODFUR_020814</name>
</gene>
<dbReference type="Proteomes" id="UP001482620">
    <property type="component" value="Unassembled WGS sequence"/>
</dbReference>
<organism evidence="2 3">
    <name type="scientific">Ilyodon furcidens</name>
    <name type="common">goldbreast splitfin</name>
    <dbReference type="NCBI Taxonomy" id="33524"/>
    <lineage>
        <taxon>Eukaryota</taxon>
        <taxon>Metazoa</taxon>
        <taxon>Chordata</taxon>
        <taxon>Craniata</taxon>
        <taxon>Vertebrata</taxon>
        <taxon>Euteleostomi</taxon>
        <taxon>Actinopterygii</taxon>
        <taxon>Neopterygii</taxon>
        <taxon>Teleostei</taxon>
        <taxon>Neoteleostei</taxon>
        <taxon>Acanthomorphata</taxon>
        <taxon>Ovalentaria</taxon>
        <taxon>Atherinomorphae</taxon>
        <taxon>Cyprinodontiformes</taxon>
        <taxon>Goodeidae</taxon>
        <taxon>Ilyodon</taxon>
    </lineage>
</organism>
<accession>A0ABV0UWK3</accession>
<feature type="region of interest" description="Disordered" evidence="1">
    <location>
        <begin position="24"/>
        <end position="59"/>
    </location>
</feature>
<name>A0ABV0UWK3_9TELE</name>
<evidence type="ECO:0000256" key="1">
    <source>
        <dbReference type="SAM" id="MobiDB-lite"/>
    </source>
</evidence>
<dbReference type="EMBL" id="JAHRIQ010083270">
    <property type="protein sequence ID" value="MEQ2248616.1"/>
    <property type="molecule type" value="Genomic_DNA"/>
</dbReference>
<sequence>MQQPHRLTQKVNRACALTICSQCDTLTPGPEGDKRATGQTTNPPAASQERPSDSFSRSTNEFLPVFNPCATAWRALTSNCMQLLVNNRHPMQVLHTVMN</sequence>
<keyword evidence="3" id="KW-1185">Reference proteome</keyword>
<protein>
    <submittedName>
        <fullName evidence="2">Uncharacterized protein</fullName>
    </submittedName>
</protein>
<proteinExistence type="predicted"/>
<evidence type="ECO:0000313" key="2">
    <source>
        <dbReference type="EMBL" id="MEQ2248616.1"/>
    </source>
</evidence>
<comment type="caution">
    <text evidence="2">The sequence shown here is derived from an EMBL/GenBank/DDBJ whole genome shotgun (WGS) entry which is preliminary data.</text>
</comment>
<evidence type="ECO:0000313" key="3">
    <source>
        <dbReference type="Proteomes" id="UP001482620"/>
    </source>
</evidence>
<reference evidence="2 3" key="1">
    <citation type="submission" date="2021-06" db="EMBL/GenBank/DDBJ databases">
        <authorList>
            <person name="Palmer J.M."/>
        </authorList>
    </citation>
    <scope>NUCLEOTIDE SEQUENCE [LARGE SCALE GENOMIC DNA]</scope>
    <source>
        <strain evidence="3">if_2019</strain>
        <tissue evidence="2">Muscle</tissue>
    </source>
</reference>